<feature type="compositionally biased region" description="Low complexity" evidence="7">
    <location>
        <begin position="217"/>
        <end position="230"/>
    </location>
</feature>
<keyword evidence="8" id="KW-0812">Transmembrane</keyword>
<keyword evidence="8" id="KW-1133">Transmembrane helix</keyword>
<dbReference type="GO" id="GO:0009927">
    <property type="term" value="F:histidine phosphotransfer kinase activity"/>
    <property type="evidence" value="ECO:0007669"/>
    <property type="project" value="TreeGrafter"/>
</dbReference>
<sequence length="1218" mass="131862">MPPSQRPSFPASTHHTSGTSTTPSSSTFTAIPAPSYTATTAPDSPLQPRSNSLGPSANSPPNLNDRRPEAPRHHTDKPTRATDHSSPHRPLPLPTCSILRTPRDRFKRTTGFGGPPGPPTGTGTGTGTGTSSVEGSGADDLEPRIGSVKGSGGVRWGRVVARTITSDGDLSGGTGPGRRLRDAEVDAVVVDNQQFLSLDKSTQRSQSTHPHHVDDIGTPPTGPTGSTSSGVAETRAMVLLRYRIWPVIERFFSLHFHDPVSEAQYIKETFYTQNISVLGLMLLKSFSTGCSPPRYYPAILHLGDKIFVYGVAPVLTVPLPVFITFDWPRTRPWIYQIWLAAAVWSWAWYNIMFMYLCGNYSQRTGYIPCLDRDFWCYSRLPVIAIFALGQNRTVQTFMVISFVCTAAALSTWIRHILNLIIYHAFVLYINWMRETADRRLHVLRDQLKTQYKQTQKAQISERKSSDSKRRLTSYIFHEVRVPLNTALLAAQNLAGTNAIQREHEIEFNALEGSLNMMSKVLNDDSGRFETVSKPFAFHAVIRSMLVPLGLGASAKGLQLIVELDDEIDVQARLAAYRAQARDINFTRGEQYVSADTSRRRVEEWVAQRMEEGSEEDGIVMGDEMRLRQVVTNLASNACKFTEPGGRITLRTKLIIPGPENRARLSSDHRPSSDSSNKFDVNQDHREVHISPPFVRGTSDGSESERLLEHIVVRIEVQDTGVGIRQQDMEEKRLFSAFMQTSSGLRQGGKGTGLGLALVRHIVALSGGRLGVKSKRAVGSTFWVELPLGVGRKAVAGVHATRARDAAVDAINFSGGWNPEEVARNVDQATRNIDAADRSREALSPGSLASGMVASVEPLVASSSGASTGLGSGALLAAGAPATPLQSGSALKSIMEHGGVVELVPQLPMQSSHEEGPIVATRTLSPDTGGRPSVGNSPVTSRVGGSDSASRLALSDPTASRIVMSEPAPSRSGTGLSDSRVGLNDPTASRIVLPAELPRASPKPSAHRSMPSETSLPPLKTTAPAPSNGSPVRPTAGSAESLSPLRVLVVDDDSLTRRLMTRMLTRLGCTVENAENGQIALDMLLAPLPTPQSQRTQSSAGFPSPLSASIEHPTSSLAAQSGGWEYGESKYDIVFLDNHMPICSGVEVARRLRQLDRKDFVVGVTGNALTEDQQEYLQAGANQLRHFTSLCFGKEFEGHASVGRRATKNTWCPSTPSGS</sequence>
<dbReference type="PROSITE" id="PS50109">
    <property type="entry name" value="HIS_KIN"/>
    <property type="match status" value="1"/>
</dbReference>
<dbReference type="Proteomes" id="UP000614334">
    <property type="component" value="Unassembled WGS sequence"/>
</dbReference>
<dbReference type="InterPro" id="IPR003661">
    <property type="entry name" value="HisK_dim/P_dom"/>
</dbReference>
<keyword evidence="3 6" id="KW-0597">Phosphoprotein</keyword>
<proteinExistence type="predicted"/>
<feature type="region of interest" description="Disordered" evidence="7">
    <location>
        <begin position="1089"/>
        <end position="1120"/>
    </location>
</feature>
<evidence type="ECO:0000256" key="7">
    <source>
        <dbReference type="SAM" id="MobiDB-lite"/>
    </source>
</evidence>
<evidence type="ECO:0000313" key="12">
    <source>
        <dbReference type="Proteomes" id="UP000614334"/>
    </source>
</evidence>
<dbReference type="PRINTS" id="PR00344">
    <property type="entry name" value="BCTRLSENSOR"/>
</dbReference>
<dbReference type="SUPFAM" id="SSF55874">
    <property type="entry name" value="ATPase domain of HSP90 chaperone/DNA topoisomerase II/histidine kinase"/>
    <property type="match status" value="1"/>
</dbReference>
<feature type="compositionally biased region" description="Polar residues" evidence="7">
    <location>
        <begin position="36"/>
        <end position="62"/>
    </location>
</feature>
<keyword evidence="4" id="KW-0808">Transferase</keyword>
<feature type="compositionally biased region" description="Polar residues" evidence="7">
    <location>
        <begin position="1090"/>
        <end position="1100"/>
    </location>
</feature>
<name>A0A8H7I8S3_9AGAM</name>
<comment type="caution">
    <text evidence="11">The sequence shown here is derived from an EMBL/GenBank/DDBJ whole genome shotgun (WGS) entry which is preliminary data.</text>
</comment>
<dbReference type="InterPro" id="IPR005467">
    <property type="entry name" value="His_kinase_dom"/>
</dbReference>
<evidence type="ECO:0000256" key="8">
    <source>
        <dbReference type="SAM" id="Phobius"/>
    </source>
</evidence>
<dbReference type="CDD" id="cd00082">
    <property type="entry name" value="HisKA"/>
    <property type="match status" value="1"/>
</dbReference>
<dbReference type="SMART" id="SM00387">
    <property type="entry name" value="HATPase_c"/>
    <property type="match status" value="1"/>
</dbReference>
<dbReference type="InterPro" id="IPR003594">
    <property type="entry name" value="HATPase_dom"/>
</dbReference>
<dbReference type="EC" id="2.7.13.3" evidence="2"/>
<dbReference type="SUPFAM" id="SSF52172">
    <property type="entry name" value="CheY-like"/>
    <property type="match status" value="1"/>
</dbReference>
<evidence type="ECO:0000256" key="4">
    <source>
        <dbReference type="ARBA" id="ARBA00022679"/>
    </source>
</evidence>
<keyword evidence="5 11" id="KW-0418">Kinase</keyword>
<feature type="region of interest" description="Disordered" evidence="7">
    <location>
        <begin position="907"/>
        <end position="1038"/>
    </location>
</feature>
<dbReference type="GO" id="GO:0000155">
    <property type="term" value="F:phosphorelay sensor kinase activity"/>
    <property type="evidence" value="ECO:0007669"/>
    <property type="project" value="InterPro"/>
</dbReference>
<evidence type="ECO:0000256" key="5">
    <source>
        <dbReference type="ARBA" id="ARBA00022777"/>
    </source>
</evidence>
<dbReference type="InterPro" id="IPR036890">
    <property type="entry name" value="HATPase_C_sf"/>
</dbReference>
<feature type="region of interest" description="Disordered" evidence="7">
    <location>
        <begin position="196"/>
        <end position="230"/>
    </location>
</feature>
<evidence type="ECO:0000256" key="2">
    <source>
        <dbReference type="ARBA" id="ARBA00012438"/>
    </source>
</evidence>
<gene>
    <name evidence="11" type="ORF">RHS01_08128</name>
</gene>
<dbReference type="Gene3D" id="3.30.565.10">
    <property type="entry name" value="Histidine kinase-like ATPase, C-terminal domain"/>
    <property type="match status" value="1"/>
</dbReference>
<feature type="domain" description="Response regulatory" evidence="10">
    <location>
        <begin position="1045"/>
        <end position="1199"/>
    </location>
</feature>
<protein>
    <recommendedName>
        <fullName evidence="2">histidine kinase</fullName>
        <ecNumber evidence="2">2.7.13.3</ecNumber>
    </recommendedName>
</protein>
<evidence type="ECO:0000313" key="11">
    <source>
        <dbReference type="EMBL" id="KAF8752192.1"/>
    </source>
</evidence>
<dbReference type="Pfam" id="PF02518">
    <property type="entry name" value="HATPase_c"/>
    <property type="match status" value="1"/>
</dbReference>
<feature type="compositionally biased region" description="Polar residues" evidence="7">
    <location>
        <begin position="196"/>
        <end position="208"/>
    </location>
</feature>
<dbReference type="PANTHER" id="PTHR43047">
    <property type="entry name" value="TWO-COMPONENT HISTIDINE PROTEIN KINASE"/>
    <property type="match status" value="1"/>
</dbReference>
<comment type="catalytic activity">
    <reaction evidence="1">
        <text>ATP + protein L-histidine = ADP + protein N-phospho-L-histidine.</text>
        <dbReference type="EC" id="2.7.13.3"/>
    </reaction>
</comment>
<dbReference type="Gene3D" id="3.40.50.2300">
    <property type="match status" value="1"/>
</dbReference>
<keyword evidence="8" id="KW-0472">Membrane</keyword>
<dbReference type="InterPro" id="IPR011006">
    <property type="entry name" value="CheY-like_superfamily"/>
</dbReference>
<dbReference type="InterPro" id="IPR001789">
    <property type="entry name" value="Sig_transdc_resp-reg_receiver"/>
</dbReference>
<dbReference type="CDD" id="cd17546">
    <property type="entry name" value="REC_hyHK_CKI1_RcsC-like"/>
    <property type="match status" value="1"/>
</dbReference>
<dbReference type="PROSITE" id="PS50110">
    <property type="entry name" value="RESPONSE_REGULATORY"/>
    <property type="match status" value="1"/>
</dbReference>
<dbReference type="InterPro" id="IPR004358">
    <property type="entry name" value="Sig_transdc_His_kin-like_C"/>
</dbReference>
<feature type="region of interest" description="Disordered" evidence="7">
    <location>
        <begin position="658"/>
        <end position="681"/>
    </location>
</feature>
<dbReference type="GO" id="GO:0005886">
    <property type="term" value="C:plasma membrane"/>
    <property type="evidence" value="ECO:0007669"/>
    <property type="project" value="TreeGrafter"/>
</dbReference>
<dbReference type="PANTHER" id="PTHR43047:SF66">
    <property type="entry name" value="HISKA"/>
    <property type="match status" value="1"/>
</dbReference>
<evidence type="ECO:0000256" key="1">
    <source>
        <dbReference type="ARBA" id="ARBA00000085"/>
    </source>
</evidence>
<accession>A0A8H7I8S3</accession>
<reference evidence="11" key="1">
    <citation type="submission" date="2020-09" db="EMBL/GenBank/DDBJ databases">
        <title>Comparative genome analyses of four rice-infecting Rhizoctonia solani isolates reveal extensive enrichment of homogalacturonan modification genes.</title>
        <authorList>
            <person name="Lee D.-Y."/>
            <person name="Jeon J."/>
            <person name="Kim K.-T."/>
            <person name="Cheong K."/>
            <person name="Song H."/>
            <person name="Choi G."/>
            <person name="Ko J."/>
            <person name="Opiyo S.O."/>
            <person name="Zuo S."/>
            <person name="Madhav S."/>
            <person name="Lee Y.-H."/>
            <person name="Wang G.-L."/>
        </authorList>
    </citation>
    <scope>NUCLEOTIDE SEQUENCE</scope>
    <source>
        <strain evidence="11">AG1-IA B2</strain>
    </source>
</reference>
<evidence type="ECO:0000256" key="3">
    <source>
        <dbReference type="ARBA" id="ARBA00022553"/>
    </source>
</evidence>
<feature type="domain" description="Histidine kinase" evidence="9">
    <location>
        <begin position="474"/>
        <end position="789"/>
    </location>
</feature>
<feature type="transmembrane region" description="Helical" evidence="8">
    <location>
        <begin position="337"/>
        <end position="356"/>
    </location>
</feature>
<feature type="region of interest" description="Disordered" evidence="7">
    <location>
        <begin position="1"/>
        <end position="150"/>
    </location>
</feature>
<organism evidence="11 12">
    <name type="scientific">Rhizoctonia solani</name>
    <dbReference type="NCBI Taxonomy" id="456999"/>
    <lineage>
        <taxon>Eukaryota</taxon>
        <taxon>Fungi</taxon>
        <taxon>Dikarya</taxon>
        <taxon>Basidiomycota</taxon>
        <taxon>Agaricomycotina</taxon>
        <taxon>Agaricomycetes</taxon>
        <taxon>Cantharellales</taxon>
        <taxon>Ceratobasidiaceae</taxon>
        <taxon>Rhizoctonia</taxon>
    </lineage>
</organism>
<dbReference type="Pfam" id="PF00072">
    <property type="entry name" value="Response_reg"/>
    <property type="match status" value="1"/>
</dbReference>
<feature type="compositionally biased region" description="Low complexity" evidence="7">
    <location>
        <begin position="10"/>
        <end position="35"/>
    </location>
</feature>
<feature type="compositionally biased region" description="Basic and acidic residues" evidence="7">
    <location>
        <begin position="64"/>
        <end position="86"/>
    </location>
</feature>
<feature type="transmembrane region" description="Helical" evidence="8">
    <location>
        <begin position="306"/>
        <end position="325"/>
    </location>
</feature>
<evidence type="ECO:0000259" key="9">
    <source>
        <dbReference type="PROSITE" id="PS50109"/>
    </source>
</evidence>
<evidence type="ECO:0000256" key="6">
    <source>
        <dbReference type="PROSITE-ProRule" id="PRU00169"/>
    </source>
</evidence>
<dbReference type="AlphaFoldDB" id="A0A8H7I8S3"/>
<dbReference type="EMBL" id="JACYCF010000016">
    <property type="protein sequence ID" value="KAF8752192.1"/>
    <property type="molecule type" value="Genomic_DNA"/>
</dbReference>
<feature type="compositionally biased region" description="Basic and acidic residues" evidence="7">
    <location>
        <begin position="660"/>
        <end position="671"/>
    </location>
</feature>
<feature type="modified residue" description="4-aspartylphosphate" evidence="6">
    <location>
        <position position="1136"/>
    </location>
</feature>
<evidence type="ECO:0000259" key="10">
    <source>
        <dbReference type="PROSITE" id="PS50110"/>
    </source>
</evidence>
<dbReference type="SMART" id="SM00448">
    <property type="entry name" value="REC"/>
    <property type="match status" value="1"/>
</dbReference>